<dbReference type="RefSeq" id="WP_204469072.1">
    <property type="nucleotide sequence ID" value="NZ_JAFBCV010000022.1"/>
</dbReference>
<gene>
    <name evidence="2" type="ORF">JOC54_004418</name>
</gene>
<sequence length="304" mass="33670">MKKSTKWLTGSVAFVSLSLSGCGYLGFGDSITIGAKSFTEQYILSEMTYFILEDAGYQVRQVENLGSNVLRSALENGQVDITWEYTGTAIATYLNMDPITDPDEAYSTLQEVDPENGLHWMNVSEVNNTYALIMNRAEAEDLGISSLSDLATYVNDNPGELNMGTDAAFANRADGLPGLEQTYGFEFGSGNVDYMDAGLLYEALYNGELSVAMGYETDARIDDYDQVILEDDEVFFAPYNAAVSIRLDVFEENPEIEELLQPLADLLDSEIMRGLNYEVDIERQSVTLVAYNFLVEAGLIEEDE</sequence>
<accession>A0ABS2T022</accession>
<dbReference type="EMBL" id="JAFBCV010000022">
    <property type="protein sequence ID" value="MBM7841118.1"/>
    <property type="molecule type" value="Genomic_DNA"/>
</dbReference>
<dbReference type="InterPro" id="IPR007210">
    <property type="entry name" value="ABC_Gly_betaine_transp_sub-bd"/>
</dbReference>
<dbReference type="Gene3D" id="3.40.190.120">
    <property type="entry name" value="Osmoprotection protein (prox), domain 2"/>
    <property type="match status" value="1"/>
</dbReference>
<dbReference type="PROSITE" id="PS51257">
    <property type="entry name" value="PROKAR_LIPOPROTEIN"/>
    <property type="match status" value="1"/>
</dbReference>
<keyword evidence="3" id="KW-1185">Reference proteome</keyword>
<dbReference type="SUPFAM" id="SSF53850">
    <property type="entry name" value="Periplasmic binding protein-like II"/>
    <property type="match status" value="1"/>
</dbReference>
<evidence type="ECO:0000313" key="2">
    <source>
        <dbReference type="EMBL" id="MBM7841118.1"/>
    </source>
</evidence>
<dbReference type="Proteomes" id="UP001179280">
    <property type="component" value="Unassembled WGS sequence"/>
</dbReference>
<organism evidence="2 3">
    <name type="scientific">Shouchella xiaoxiensis</name>
    <dbReference type="NCBI Taxonomy" id="766895"/>
    <lineage>
        <taxon>Bacteria</taxon>
        <taxon>Bacillati</taxon>
        <taxon>Bacillota</taxon>
        <taxon>Bacilli</taxon>
        <taxon>Bacillales</taxon>
        <taxon>Bacillaceae</taxon>
        <taxon>Shouchella</taxon>
    </lineage>
</organism>
<feature type="domain" description="ABC-type glycine betaine transport system substrate-binding" evidence="1">
    <location>
        <begin position="30"/>
        <end position="294"/>
    </location>
</feature>
<dbReference type="Pfam" id="PF04069">
    <property type="entry name" value="OpuAC"/>
    <property type="match status" value="1"/>
</dbReference>
<evidence type="ECO:0000313" key="3">
    <source>
        <dbReference type="Proteomes" id="UP001179280"/>
    </source>
</evidence>
<dbReference type="Gene3D" id="3.40.190.10">
    <property type="entry name" value="Periplasmic binding protein-like II"/>
    <property type="match status" value="1"/>
</dbReference>
<evidence type="ECO:0000259" key="1">
    <source>
        <dbReference type="Pfam" id="PF04069"/>
    </source>
</evidence>
<protein>
    <submittedName>
        <fullName evidence="2">Osmoprotectant transport system substrate-binding protein</fullName>
    </submittedName>
</protein>
<name>A0ABS2T022_9BACI</name>
<reference evidence="2" key="1">
    <citation type="submission" date="2021-01" db="EMBL/GenBank/DDBJ databases">
        <title>Genomic Encyclopedia of Type Strains, Phase IV (KMG-IV): sequencing the most valuable type-strain genomes for metagenomic binning, comparative biology and taxonomic classification.</title>
        <authorList>
            <person name="Goeker M."/>
        </authorList>
    </citation>
    <scope>NUCLEOTIDE SEQUENCE</scope>
    <source>
        <strain evidence="2">DSM 21943</strain>
    </source>
</reference>
<comment type="caution">
    <text evidence="2">The sequence shown here is derived from an EMBL/GenBank/DDBJ whole genome shotgun (WGS) entry which is preliminary data.</text>
</comment>
<proteinExistence type="predicted"/>